<name>A0A7I8W9Y5_9ANNE</name>
<dbReference type="InterPro" id="IPR002110">
    <property type="entry name" value="Ankyrin_rpt"/>
</dbReference>
<dbReference type="Proteomes" id="UP000549394">
    <property type="component" value="Unassembled WGS sequence"/>
</dbReference>
<dbReference type="OrthoDB" id="6283900at2759"/>
<evidence type="ECO:0000313" key="6">
    <source>
        <dbReference type="Proteomes" id="UP000549394"/>
    </source>
</evidence>
<dbReference type="InterPro" id="IPR036770">
    <property type="entry name" value="Ankyrin_rpt-contain_sf"/>
</dbReference>
<evidence type="ECO:0000256" key="2">
    <source>
        <dbReference type="ARBA" id="ARBA00023043"/>
    </source>
</evidence>
<keyword evidence="2 3" id="KW-0040">ANK repeat</keyword>
<dbReference type="PROSITE" id="PS50088">
    <property type="entry name" value="ANK_REPEAT"/>
    <property type="match status" value="5"/>
</dbReference>
<accession>A0A7I8W9Y5</accession>
<dbReference type="Pfam" id="PF00023">
    <property type="entry name" value="Ank"/>
    <property type="match status" value="2"/>
</dbReference>
<reference evidence="5 6" key="1">
    <citation type="submission" date="2020-08" db="EMBL/GenBank/DDBJ databases">
        <authorList>
            <person name="Hejnol A."/>
        </authorList>
    </citation>
    <scope>NUCLEOTIDE SEQUENCE [LARGE SCALE GENOMIC DNA]</scope>
</reference>
<dbReference type="Gene3D" id="1.25.40.20">
    <property type="entry name" value="Ankyrin repeat-containing domain"/>
    <property type="match status" value="2"/>
</dbReference>
<feature type="repeat" description="ANK" evidence="3">
    <location>
        <begin position="98"/>
        <end position="130"/>
    </location>
</feature>
<gene>
    <name evidence="5" type="ORF">DGYR_LOCUS12422</name>
</gene>
<evidence type="ECO:0000313" key="5">
    <source>
        <dbReference type="EMBL" id="CAD5124953.1"/>
    </source>
</evidence>
<sequence>MLSGRRYLLEAASKGDMELLDYALGQPYSFTDLNEALLRSCSFGHNRCTRKLLSYGADVNTVDADGDSPLMLAAANDHYIVAKLLVAIGAKINHTSDRGRTALHAAVWNQRRELVKLLINFGADVGIQELYGETAVMLCARRGFPDILRILLRVGCDIGVKSDEQDTALHYAARYNHPSCVEQLLSHDRTSVDAKNMWGYTPLMLAILYSCDKTVQLLLDSGASPIERDQSERTALFHAVSKDRSVEIIQRLVSYQNINVPDRYTVTPLMAAVHSNYTQPAAVLLQHGADVHRTSRVCIGGNFDFWTVAQVALYRENVHILEMVLYCGADIMGIYKFLSNEDNALRVSRNEKLVETVCFHLSCPQALKDMSRIVIRKALGTNVCESCKYLPIPPLLQAYIINVE</sequence>
<dbReference type="SMART" id="SM00248">
    <property type="entry name" value="ANK"/>
    <property type="match status" value="9"/>
</dbReference>
<feature type="repeat" description="ANK" evidence="3">
    <location>
        <begin position="65"/>
        <end position="97"/>
    </location>
</feature>
<protein>
    <submittedName>
        <fullName evidence="5">DgyrCDS13196</fullName>
    </submittedName>
</protein>
<dbReference type="SUPFAM" id="SSF48403">
    <property type="entry name" value="Ankyrin repeat"/>
    <property type="match status" value="2"/>
</dbReference>
<evidence type="ECO:0000256" key="1">
    <source>
        <dbReference type="ARBA" id="ARBA00022737"/>
    </source>
</evidence>
<evidence type="ECO:0000259" key="4">
    <source>
        <dbReference type="PROSITE" id="PS50225"/>
    </source>
</evidence>
<dbReference type="CDD" id="cd03716">
    <property type="entry name" value="SOCS_ASB_like"/>
    <property type="match status" value="1"/>
</dbReference>
<dbReference type="PANTHER" id="PTHR24198">
    <property type="entry name" value="ANKYRIN REPEAT AND PROTEIN KINASE DOMAIN-CONTAINING PROTEIN"/>
    <property type="match status" value="1"/>
</dbReference>
<feature type="domain" description="SOCS box" evidence="4">
    <location>
        <begin position="352"/>
        <end position="404"/>
    </location>
</feature>
<feature type="repeat" description="ANK" evidence="3">
    <location>
        <begin position="131"/>
        <end position="163"/>
    </location>
</feature>
<dbReference type="AlphaFoldDB" id="A0A7I8W9Y5"/>
<evidence type="ECO:0000256" key="3">
    <source>
        <dbReference type="PROSITE-ProRule" id="PRU00023"/>
    </source>
</evidence>
<comment type="caution">
    <text evidence="5">The sequence shown here is derived from an EMBL/GenBank/DDBJ whole genome shotgun (WGS) entry which is preliminary data.</text>
</comment>
<dbReference type="InterPro" id="IPR001496">
    <property type="entry name" value="SOCS_box"/>
</dbReference>
<dbReference type="PROSITE" id="PS50297">
    <property type="entry name" value="ANK_REP_REGION"/>
    <property type="match status" value="2"/>
</dbReference>
<dbReference type="PANTHER" id="PTHR24198:SF194">
    <property type="entry name" value="INVERSIN-A"/>
    <property type="match status" value="1"/>
</dbReference>
<dbReference type="EMBL" id="CAJFCJ010000024">
    <property type="protein sequence ID" value="CAD5124953.1"/>
    <property type="molecule type" value="Genomic_DNA"/>
</dbReference>
<keyword evidence="1" id="KW-0677">Repeat</keyword>
<dbReference type="Pfam" id="PF07525">
    <property type="entry name" value="SOCS_box"/>
    <property type="match status" value="1"/>
</dbReference>
<organism evidence="5 6">
    <name type="scientific">Dimorphilus gyrociliatus</name>
    <dbReference type="NCBI Taxonomy" id="2664684"/>
    <lineage>
        <taxon>Eukaryota</taxon>
        <taxon>Metazoa</taxon>
        <taxon>Spiralia</taxon>
        <taxon>Lophotrochozoa</taxon>
        <taxon>Annelida</taxon>
        <taxon>Polychaeta</taxon>
        <taxon>Polychaeta incertae sedis</taxon>
        <taxon>Dinophilidae</taxon>
        <taxon>Dimorphilus</taxon>
    </lineage>
</organism>
<keyword evidence="6" id="KW-1185">Reference proteome</keyword>
<feature type="repeat" description="ANK" evidence="3">
    <location>
        <begin position="264"/>
        <end position="296"/>
    </location>
</feature>
<feature type="repeat" description="ANK" evidence="3">
    <location>
        <begin position="198"/>
        <end position="230"/>
    </location>
</feature>
<dbReference type="Pfam" id="PF12796">
    <property type="entry name" value="Ank_2"/>
    <property type="match status" value="2"/>
</dbReference>
<dbReference type="PROSITE" id="PS50225">
    <property type="entry name" value="SOCS"/>
    <property type="match status" value="1"/>
</dbReference>
<proteinExistence type="predicted"/>